<name>A0ABZ2K8K7_9BACT</name>
<dbReference type="Proteomes" id="UP001379533">
    <property type="component" value="Chromosome"/>
</dbReference>
<evidence type="ECO:0000313" key="3">
    <source>
        <dbReference type="Proteomes" id="UP001379533"/>
    </source>
</evidence>
<feature type="transmembrane region" description="Helical" evidence="1">
    <location>
        <begin position="38"/>
        <end position="56"/>
    </location>
</feature>
<organism evidence="2 3">
    <name type="scientific">Pendulispora brunnea</name>
    <dbReference type="NCBI Taxonomy" id="2905690"/>
    <lineage>
        <taxon>Bacteria</taxon>
        <taxon>Pseudomonadati</taxon>
        <taxon>Myxococcota</taxon>
        <taxon>Myxococcia</taxon>
        <taxon>Myxococcales</taxon>
        <taxon>Sorangiineae</taxon>
        <taxon>Pendulisporaceae</taxon>
        <taxon>Pendulispora</taxon>
    </lineage>
</organism>
<keyword evidence="1" id="KW-0812">Transmembrane</keyword>
<protein>
    <recommendedName>
        <fullName evidence="4">YfhO family protein</fullName>
    </recommendedName>
</protein>
<dbReference type="RefSeq" id="WP_394844297.1">
    <property type="nucleotide sequence ID" value="NZ_CP089982.1"/>
</dbReference>
<feature type="transmembrane region" description="Helical" evidence="1">
    <location>
        <begin position="156"/>
        <end position="174"/>
    </location>
</feature>
<keyword evidence="1" id="KW-0472">Membrane</keyword>
<proteinExistence type="predicted"/>
<evidence type="ECO:0000256" key="1">
    <source>
        <dbReference type="SAM" id="Phobius"/>
    </source>
</evidence>
<sequence>MNAETEQVRGPRPLRERIHHRVSAFRAQLDDRGARFRFAAWMAMVLIVGIATWQLIGPMFKDLGAYGLHDWEAHLAYRAIVPVSMRYLEGPWWHPWFCGGAPAWGYSESAPSLVSPYLPFYLSLPVHVAARFEVLGQTCFAFIASYLLAGRFTRTIAVRALVGILYGLNGRWALQATTGHTWHLQYALLPLALYLFDTALEDKKLRYAIYAGMCPALAIYWGGVYPAPHIALILSLYAVGMALARLKLRPLLALAITGSTAFGFAAPKLLPVADFMSRYPRKTETGIWESTNLSQTWEFLTNHGQSWTKFPFNTPTWAWHEYGFYIGYAGVAVMALGALLGLERRAIVLKIIGIFLFGCAFGGFHARAPWTLLHEMPVFSSQRVPSRFMEPAVLLLAVAFASFVGRRFDALVTRRPWLELALLVPVLVMAIDISGVGAKSTDGSFSKQMVDVRPPSREFHQEKKPHGRYVPYDWDSSVLIAMRENTGTVDCYGIGDIDKGAIAKGTPGYKGEAFFRNAASAVVTEWSPNHAVVEYDHATPGDLLFYNMNWDSSWKANGVPALRVDNLVATRVEQEHGRVLFRYYPRTLPLGLALFLLTVLACWWRPLWGLVLHARSLMTRADGTLQPHSTGPR</sequence>
<evidence type="ECO:0008006" key="4">
    <source>
        <dbReference type="Google" id="ProtNLM"/>
    </source>
</evidence>
<feature type="transmembrane region" description="Helical" evidence="1">
    <location>
        <begin position="322"/>
        <end position="340"/>
    </location>
</feature>
<evidence type="ECO:0000313" key="2">
    <source>
        <dbReference type="EMBL" id="WXA93698.1"/>
    </source>
</evidence>
<feature type="transmembrane region" description="Helical" evidence="1">
    <location>
        <begin position="128"/>
        <end position="149"/>
    </location>
</feature>
<keyword evidence="3" id="KW-1185">Reference proteome</keyword>
<reference evidence="2 3" key="1">
    <citation type="submission" date="2021-12" db="EMBL/GenBank/DDBJ databases">
        <title>Discovery of the Pendulisporaceae a myxobacterial family with distinct sporulation behavior and unique specialized metabolism.</title>
        <authorList>
            <person name="Garcia R."/>
            <person name="Popoff A."/>
            <person name="Bader C.D."/>
            <person name="Loehr J."/>
            <person name="Walesch S."/>
            <person name="Walt C."/>
            <person name="Boldt J."/>
            <person name="Bunk B."/>
            <person name="Haeckl F.J.F.P.J."/>
            <person name="Gunesch A.P."/>
            <person name="Birkelbach J."/>
            <person name="Nuebel U."/>
            <person name="Pietschmann T."/>
            <person name="Bach T."/>
            <person name="Mueller R."/>
        </authorList>
    </citation>
    <scope>NUCLEOTIDE SEQUENCE [LARGE SCALE GENOMIC DNA]</scope>
    <source>
        <strain evidence="2 3">MSr12523</strain>
    </source>
</reference>
<accession>A0ABZ2K8K7</accession>
<gene>
    <name evidence="2" type="ORF">LZC95_45500</name>
</gene>
<feature type="transmembrane region" description="Helical" evidence="1">
    <location>
        <begin position="251"/>
        <end position="270"/>
    </location>
</feature>
<feature type="transmembrane region" description="Helical" evidence="1">
    <location>
        <begin position="588"/>
        <end position="608"/>
    </location>
</feature>
<dbReference type="EMBL" id="CP089982">
    <property type="protein sequence ID" value="WXA93698.1"/>
    <property type="molecule type" value="Genomic_DNA"/>
</dbReference>
<feature type="transmembrane region" description="Helical" evidence="1">
    <location>
        <begin position="388"/>
        <end position="405"/>
    </location>
</feature>
<keyword evidence="1" id="KW-1133">Transmembrane helix</keyword>
<feature type="transmembrane region" description="Helical" evidence="1">
    <location>
        <begin position="347"/>
        <end position="368"/>
    </location>
</feature>